<feature type="domain" description="Rhodanese" evidence="1">
    <location>
        <begin position="33"/>
        <end position="117"/>
    </location>
</feature>
<dbReference type="Proteomes" id="UP000275137">
    <property type="component" value="Unassembled WGS sequence"/>
</dbReference>
<dbReference type="PANTHER" id="PTHR43031:SF18">
    <property type="entry name" value="RHODANESE-RELATED SULFURTRANSFERASES"/>
    <property type="match status" value="1"/>
</dbReference>
<keyword evidence="3" id="KW-1185">Reference proteome</keyword>
<gene>
    <name evidence="2" type="ORF">ED236_05915</name>
</gene>
<dbReference type="InterPro" id="IPR050229">
    <property type="entry name" value="GlpE_sulfurtransferase"/>
</dbReference>
<reference evidence="2 3" key="1">
    <citation type="submission" date="2018-10" db="EMBL/GenBank/DDBJ databases">
        <authorList>
            <person name="Chen W.-M."/>
        </authorList>
    </citation>
    <scope>NUCLEOTIDE SEQUENCE [LARGE SCALE GENOMIC DNA]</scope>
    <source>
        <strain evidence="2 3">H-5</strain>
    </source>
</reference>
<name>A0A3N0V3N7_9PROT</name>
<dbReference type="InterPro" id="IPR036873">
    <property type="entry name" value="Rhodanese-like_dom_sf"/>
</dbReference>
<dbReference type="CDD" id="cd00158">
    <property type="entry name" value="RHOD"/>
    <property type="match status" value="1"/>
</dbReference>
<protein>
    <submittedName>
        <fullName evidence="2">Rhodanese-like domain-containing protein</fullName>
    </submittedName>
</protein>
<evidence type="ECO:0000259" key="1">
    <source>
        <dbReference type="PROSITE" id="PS50206"/>
    </source>
</evidence>
<proteinExistence type="predicted"/>
<dbReference type="PANTHER" id="PTHR43031">
    <property type="entry name" value="FAD-DEPENDENT OXIDOREDUCTASE"/>
    <property type="match status" value="1"/>
</dbReference>
<dbReference type="AlphaFoldDB" id="A0A3N0V3N7"/>
<dbReference type="SUPFAM" id="SSF52821">
    <property type="entry name" value="Rhodanese/Cell cycle control phosphatase"/>
    <property type="match status" value="1"/>
</dbReference>
<dbReference type="InterPro" id="IPR001763">
    <property type="entry name" value="Rhodanese-like_dom"/>
</dbReference>
<dbReference type="Pfam" id="PF00581">
    <property type="entry name" value="Rhodanese"/>
    <property type="match status" value="1"/>
</dbReference>
<dbReference type="PROSITE" id="PS50206">
    <property type="entry name" value="RHODANESE_3"/>
    <property type="match status" value="1"/>
</dbReference>
<dbReference type="EMBL" id="RJVP01000002">
    <property type="protein sequence ID" value="ROH87343.1"/>
    <property type="molecule type" value="Genomic_DNA"/>
</dbReference>
<organism evidence="2 3">
    <name type="scientific">Pseudomethylobacillus aquaticus</name>
    <dbReference type="NCBI Taxonomy" id="2676064"/>
    <lineage>
        <taxon>Bacteria</taxon>
        <taxon>Pseudomonadati</taxon>
        <taxon>Pseudomonadota</taxon>
        <taxon>Betaproteobacteria</taxon>
        <taxon>Nitrosomonadales</taxon>
        <taxon>Methylophilaceae</taxon>
        <taxon>Pseudomethylobacillus</taxon>
    </lineage>
</organism>
<evidence type="ECO:0000313" key="2">
    <source>
        <dbReference type="EMBL" id="ROH87343.1"/>
    </source>
</evidence>
<comment type="caution">
    <text evidence="2">The sequence shown here is derived from an EMBL/GenBank/DDBJ whole genome shotgun (WGS) entry which is preliminary data.</text>
</comment>
<accession>A0A3N0V3N7</accession>
<dbReference type="Gene3D" id="3.40.250.10">
    <property type="entry name" value="Rhodanese-like domain"/>
    <property type="match status" value="1"/>
</dbReference>
<dbReference type="SMART" id="SM00450">
    <property type="entry name" value="RHOD"/>
    <property type="match status" value="1"/>
</dbReference>
<evidence type="ECO:0000313" key="3">
    <source>
        <dbReference type="Proteomes" id="UP000275137"/>
    </source>
</evidence>
<sequence length="118" mass="12889">MLMWPLLKKSAAGIVDASPAEAVILMNRAHAGVLDVREATEFAQGHIQGAINIPLSQLEARLPELTRYKDKALLVHCQGGIRSGKACSLLTKQQFTKLHNLRGGLNAWIQARLPVVKD</sequence>